<protein>
    <submittedName>
        <fullName evidence="1">Uncharacterized protein</fullName>
    </submittedName>
</protein>
<organism evidence="1 2">
    <name type="scientific">Colletotrichum lupini</name>
    <dbReference type="NCBI Taxonomy" id="145971"/>
    <lineage>
        <taxon>Eukaryota</taxon>
        <taxon>Fungi</taxon>
        <taxon>Dikarya</taxon>
        <taxon>Ascomycota</taxon>
        <taxon>Pezizomycotina</taxon>
        <taxon>Sordariomycetes</taxon>
        <taxon>Hypocreomycetidae</taxon>
        <taxon>Glomerellales</taxon>
        <taxon>Glomerellaceae</taxon>
        <taxon>Colletotrichum</taxon>
        <taxon>Colletotrichum acutatum species complex</taxon>
    </lineage>
</organism>
<gene>
    <name evidence="1" type="ORF">CLUP02_15034</name>
</gene>
<sequence length="94" mass="10106">MLLEVLHLPIPAPTKEPNSERVIIHALPLDASGATSNNWTALKRTGSCIRISTLVHCTATSEAAARSAGPWPRPRPHVIQNKRLAVNLSTSTPP</sequence>
<proteinExistence type="predicted"/>
<name>A0A9Q8T5B6_9PEZI</name>
<dbReference type="RefSeq" id="XP_049151104.1">
    <property type="nucleotide sequence ID" value="XM_049293958.1"/>
</dbReference>
<evidence type="ECO:0000313" key="1">
    <source>
        <dbReference type="EMBL" id="UQC89503.1"/>
    </source>
</evidence>
<keyword evidence="2" id="KW-1185">Reference proteome</keyword>
<dbReference type="AlphaFoldDB" id="A0A9Q8T5B6"/>
<accession>A0A9Q8T5B6</accession>
<reference evidence="1" key="1">
    <citation type="journal article" date="2021" name="Mol. Plant Microbe Interact.">
        <title>Complete Genome Sequence of the Plant-Pathogenic Fungus Colletotrichum lupini.</title>
        <authorList>
            <person name="Baroncelli R."/>
            <person name="Pensec F."/>
            <person name="Da Lio D."/>
            <person name="Boufleur T."/>
            <person name="Vicente I."/>
            <person name="Sarrocco S."/>
            <person name="Picot A."/>
            <person name="Baraldi E."/>
            <person name="Sukno S."/>
            <person name="Thon M."/>
            <person name="Le Floch G."/>
        </authorList>
    </citation>
    <scope>NUCLEOTIDE SEQUENCE</scope>
    <source>
        <strain evidence="1">IMI 504893</strain>
    </source>
</reference>
<dbReference type="GeneID" id="73348968"/>
<evidence type="ECO:0000313" key="2">
    <source>
        <dbReference type="Proteomes" id="UP000830671"/>
    </source>
</evidence>
<dbReference type="Proteomes" id="UP000830671">
    <property type="component" value="Chromosome 8"/>
</dbReference>
<dbReference type="EMBL" id="CP019480">
    <property type="protein sequence ID" value="UQC89503.1"/>
    <property type="molecule type" value="Genomic_DNA"/>
</dbReference>
<dbReference type="KEGG" id="clup:CLUP02_15034"/>